<evidence type="ECO:0000313" key="1">
    <source>
        <dbReference type="EMBL" id="JAH32409.1"/>
    </source>
</evidence>
<organism evidence="1">
    <name type="scientific">Anguilla anguilla</name>
    <name type="common">European freshwater eel</name>
    <name type="synonym">Muraena anguilla</name>
    <dbReference type="NCBI Taxonomy" id="7936"/>
    <lineage>
        <taxon>Eukaryota</taxon>
        <taxon>Metazoa</taxon>
        <taxon>Chordata</taxon>
        <taxon>Craniata</taxon>
        <taxon>Vertebrata</taxon>
        <taxon>Euteleostomi</taxon>
        <taxon>Actinopterygii</taxon>
        <taxon>Neopterygii</taxon>
        <taxon>Teleostei</taxon>
        <taxon>Anguilliformes</taxon>
        <taxon>Anguillidae</taxon>
        <taxon>Anguilla</taxon>
    </lineage>
</organism>
<dbReference type="AlphaFoldDB" id="A0A0E9RTD5"/>
<proteinExistence type="predicted"/>
<dbReference type="EMBL" id="GBXM01076168">
    <property type="protein sequence ID" value="JAH32409.1"/>
    <property type="molecule type" value="Transcribed_RNA"/>
</dbReference>
<accession>A0A0E9RTD5</accession>
<reference evidence="1" key="1">
    <citation type="submission" date="2014-11" db="EMBL/GenBank/DDBJ databases">
        <authorList>
            <person name="Amaro Gonzalez C."/>
        </authorList>
    </citation>
    <scope>NUCLEOTIDE SEQUENCE</scope>
</reference>
<protein>
    <submittedName>
        <fullName evidence="1">Uncharacterized protein</fullName>
    </submittedName>
</protein>
<sequence length="30" mass="3534">MVSKVTYCMFKISIYLFCFFATECDTILCL</sequence>
<name>A0A0E9RTD5_ANGAN</name>
<reference evidence="1" key="2">
    <citation type="journal article" date="2015" name="Fish Shellfish Immunol.">
        <title>Early steps in the European eel (Anguilla anguilla)-Vibrio vulnificus interaction in the gills: Role of the RtxA13 toxin.</title>
        <authorList>
            <person name="Callol A."/>
            <person name="Pajuelo D."/>
            <person name="Ebbesson L."/>
            <person name="Teles M."/>
            <person name="MacKenzie S."/>
            <person name="Amaro C."/>
        </authorList>
    </citation>
    <scope>NUCLEOTIDE SEQUENCE</scope>
</reference>